<reference evidence="2" key="1">
    <citation type="journal article" date="2014" name="Gene">
        <title>Genome-guided analysis of transformation efficiency and carbon dioxide assimilation by Moorella thermoacetica Y72.</title>
        <authorList>
            <person name="Tsukahara K."/>
            <person name="Kita A."/>
            <person name="Nakashimada Y."/>
            <person name="Hoshino T."/>
            <person name="Murakami K."/>
        </authorList>
    </citation>
    <scope>NUCLEOTIDE SEQUENCE [LARGE SCALE GENOMIC DNA]</scope>
    <source>
        <strain evidence="2">Y72</strain>
    </source>
</reference>
<keyword evidence="1" id="KW-0812">Transmembrane</keyword>
<keyword evidence="1" id="KW-0472">Membrane</keyword>
<evidence type="ECO:0000256" key="1">
    <source>
        <dbReference type="SAM" id="Phobius"/>
    </source>
</evidence>
<accession>A0A0S6U6G5</accession>
<keyword evidence="1" id="KW-1133">Transmembrane helix</keyword>
<evidence type="ECO:0000313" key="2">
    <source>
        <dbReference type="EMBL" id="GAF24705.1"/>
    </source>
</evidence>
<dbReference type="EMBL" id="DF238840">
    <property type="protein sequence ID" value="GAF24705.1"/>
    <property type="molecule type" value="Genomic_DNA"/>
</dbReference>
<proteinExistence type="predicted"/>
<protein>
    <submittedName>
        <fullName evidence="2">Cytochrome oxidase assembly factor</fullName>
    </submittedName>
</protein>
<dbReference type="AlphaFoldDB" id="A0A0S6U6G5"/>
<dbReference type="RefSeq" id="WP_025772921.1">
    <property type="nucleotide sequence ID" value="NZ_DF238840.1"/>
</dbReference>
<name>A0A0S6U6G5_NEOTH</name>
<organism evidence="2">
    <name type="scientific">Moorella thermoacetica Y72</name>
    <dbReference type="NCBI Taxonomy" id="1325331"/>
    <lineage>
        <taxon>Bacteria</taxon>
        <taxon>Bacillati</taxon>
        <taxon>Bacillota</taxon>
        <taxon>Clostridia</taxon>
        <taxon>Neomoorellales</taxon>
        <taxon>Neomoorellaceae</taxon>
        <taxon>Neomoorella</taxon>
    </lineage>
</organism>
<dbReference type="Proteomes" id="UP000063718">
    <property type="component" value="Unassembled WGS sequence"/>
</dbReference>
<feature type="transmembrane region" description="Helical" evidence="1">
    <location>
        <begin position="6"/>
        <end position="29"/>
    </location>
</feature>
<gene>
    <name evidence="2" type="ORF">MTY_0032</name>
</gene>
<sequence>MLDRVISLFGVLFVLILFAVCSVFFIGMVSQWYALQSEAQFVAAGMSRYGGYTTDIDAQLKNFMGQMKMDRAKAQVKVSAPGAPVPWGTVVTCEITYPFRFAAGKFFAPFEVPVTGKGTSVSAYIPGTLSGLIYTSP</sequence>